<proteinExistence type="predicted"/>
<evidence type="ECO:0000313" key="4">
    <source>
        <dbReference type="Proteomes" id="UP000283587"/>
    </source>
</evidence>
<comment type="caution">
    <text evidence="3">The sequence shown here is derived from an EMBL/GenBank/DDBJ whole genome shotgun (WGS) entry which is preliminary data.</text>
</comment>
<keyword evidence="4" id="KW-1185">Reference proteome</keyword>
<evidence type="ECO:0000256" key="2">
    <source>
        <dbReference type="SAM" id="SignalP"/>
    </source>
</evidence>
<gene>
    <name evidence="3" type="ORF">D3P05_22160</name>
</gene>
<keyword evidence="2" id="KW-0732">Signal</keyword>
<dbReference type="EMBL" id="QZEW01000155">
    <property type="protein sequence ID" value="RJL01841.1"/>
    <property type="molecule type" value="Genomic_DNA"/>
</dbReference>
<dbReference type="Proteomes" id="UP000283587">
    <property type="component" value="Unassembled WGS sequence"/>
</dbReference>
<evidence type="ECO:0008006" key="5">
    <source>
        <dbReference type="Google" id="ProtNLM"/>
    </source>
</evidence>
<name>A0A418ZTK5_9RHOB</name>
<protein>
    <recommendedName>
        <fullName evidence="5">PepSY domain-containing protein</fullName>
    </recommendedName>
</protein>
<feature type="signal peptide" evidence="2">
    <location>
        <begin position="1"/>
        <end position="28"/>
    </location>
</feature>
<organism evidence="3 4">
    <name type="scientific">Paracoccus siganidrum</name>
    <dbReference type="NCBI Taxonomy" id="1276757"/>
    <lineage>
        <taxon>Bacteria</taxon>
        <taxon>Pseudomonadati</taxon>
        <taxon>Pseudomonadota</taxon>
        <taxon>Alphaproteobacteria</taxon>
        <taxon>Rhodobacterales</taxon>
        <taxon>Paracoccaceae</taxon>
        <taxon>Paracoccus</taxon>
    </lineage>
</organism>
<reference evidence="4" key="1">
    <citation type="submission" date="2018-09" db="EMBL/GenBank/DDBJ databases">
        <title>Paracoccus onubensis nov. sp. a moderate halophilic bacterium isolated from Gruta de las Maravillas (Aracena, Spain).</title>
        <authorList>
            <person name="Jurado V."/>
            <person name="Gutierrez-Patricio S."/>
            <person name="Gonzalez-Pimentel J.L."/>
            <person name="Miller A.Z."/>
            <person name="Laiz L."/>
            <person name="Saiz-Jimenez C."/>
        </authorList>
    </citation>
    <scope>NUCLEOTIDE SEQUENCE [LARGE SCALE GENOMIC DNA]</scope>
    <source>
        <strain evidence="4">DSM 26381</strain>
    </source>
</reference>
<feature type="region of interest" description="Disordered" evidence="1">
    <location>
        <begin position="115"/>
        <end position="143"/>
    </location>
</feature>
<sequence length="143" mass="15694">MIAAMTRLSTSLALILAALSPAALPVAAQEPPPIFDEFRPLPLHEIARRVSDRYVGRLIAAEARPPLPQERDLGAALVYEFRLVTPRRQMLQIRVDARDGRFLEVAGRGQIEALRTGARSGPGLGPRGRPHGQPFGRGMRDED</sequence>
<evidence type="ECO:0000313" key="3">
    <source>
        <dbReference type="EMBL" id="RJL01841.1"/>
    </source>
</evidence>
<dbReference type="AlphaFoldDB" id="A0A418ZTK5"/>
<accession>A0A418ZTK5</accession>
<evidence type="ECO:0000256" key="1">
    <source>
        <dbReference type="SAM" id="MobiDB-lite"/>
    </source>
</evidence>
<feature type="chain" id="PRO_5019477145" description="PepSY domain-containing protein" evidence="2">
    <location>
        <begin position="29"/>
        <end position="143"/>
    </location>
</feature>